<sequence>MEDISMRGAVVRISQDSMEAYLTLQPPENGEGYTLSELVRYIRTQRVTNGIDEAAIQEMIDGGVYMRDVCIAKGQPPVNAENGRYELHFNPDVDGKPKVKEDGSIDYWSIRTVEMVKEGQTIATYYPPTEAVNGMNVSGKPILAVRGKPLQPLRGKGFHCTEDGSTYIADLSGKIEMTNGKIRISAVYEIPGDVGIGTGNVEYHGDVIIHGGIKPGAKVSTSGSLTVDGICENCVIEAGKDIVLRSGVLGGNKTSIRAGGNIHAKFFEYCKVKADGFIEVTYALDSHMISFDHIYVTGKKGSIIGGYAYAISGMDVNVIGNSTEVKTQVHVGVSAQMRQELSDLQKSIEENGEVIKKITTGLKQFELVAAQKGIDVSKDPRRTELLRAKMKTQADIAESQKAVDRLEELVKRGENAKISVVRKVYSGCVVTIDQQTLTVKELQESVCFQKKKEGVVMISLK</sequence>
<accession>A0A0M6WE98</accession>
<dbReference type="PANTHER" id="PTHR38032:SF1">
    <property type="entry name" value="RNA-BINDING PROTEIN KHPB N-TERMINAL DOMAIN-CONTAINING PROTEIN"/>
    <property type="match status" value="1"/>
</dbReference>
<keyword evidence="4" id="KW-1185">Reference proteome</keyword>
<dbReference type="PANTHER" id="PTHR38032">
    <property type="entry name" value="POLYMERASE-RELATED"/>
    <property type="match status" value="1"/>
</dbReference>
<dbReference type="Pfam" id="PF03961">
    <property type="entry name" value="FapA"/>
    <property type="match status" value="1"/>
</dbReference>
<organism evidence="3 4">
    <name type="scientific">Roseburia faecis</name>
    <dbReference type="NCBI Taxonomy" id="301302"/>
    <lineage>
        <taxon>Bacteria</taxon>
        <taxon>Bacillati</taxon>
        <taxon>Bacillota</taxon>
        <taxon>Clostridia</taxon>
        <taxon>Lachnospirales</taxon>
        <taxon>Lachnospiraceae</taxon>
        <taxon>Roseburia</taxon>
    </lineage>
</organism>
<dbReference type="Proteomes" id="UP000049979">
    <property type="component" value="Unassembled WGS sequence"/>
</dbReference>
<evidence type="ECO:0000259" key="2">
    <source>
        <dbReference type="Pfam" id="PF20250"/>
    </source>
</evidence>
<evidence type="ECO:0000313" key="4">
    <source>
        <dbReference type="Proteomes" id="UP000049979"/>
    </source>
</evidence>
<dbReference type="EMBL" id="CVRR01000005">
    <property type="protein sequence ID" value="CRL33176.1"/>
    <property type="molecule type" value="Genomic_DNA"/>
</dbReference>
<reference evidence="4" key="1">
    <citation type="submission" date="2015-05" db="EMBL/GenBank/DDBJ databases">
        <authorList>
            <consortium name="Pathogen Informatics"/>
        </authorList>
    </citation>
    <scope>NUCLEOTIDE SEQUENCE [LARGE SCALE GENOMIC DNA]</scope>
    <source>
        <strain evidence="4">M72</strain>
    </source>
</reference>
<dbReference type="STRING" id="301302.ERS852420_01403"/>
<dbReference type="InterPro" id="IPR046866">
    <property type="entry name" value="FapA_N"/>
</dbReference>
<dbReference type="InterPro" id="IPR005646">
    <property type="entry name" value="FapA"/>
</dbReference>
<dbReference type="OrthoDB" id="9760122at2"/>
<keyword evidence="1" id="KW-0175">Coiled coil</keyword>
<evidence type="ECO:0000256" key="1">
    <source>
        <dbReference type="SAM" id="Coils"/>
    </source>
</evidence>
<dbReference type="InterPro" id="IPR046865">
    <property type="entry name" value="FapA_b_solenoid"/>
</dbReference>
<gene>
    <name evidence="3" type="ORF">M72_01421</name>
</gene>
<feature type="domain" description="Flagellar Assembly Protein A N-terminal region" evidence="2">
    <location>
        <begin position="11"/>
        <end position="179"/>
    </location>
</feature>
<dbReference type="Pfam" id="PF20250">
    <property type="entry name" value="FapA_N"/>
    <property type="match status" value="1"/>
</dbReference>
<protein>
    <recommendedName>
        <fullName evidence="2">Flagellar Assembly Protein A N-terminal region domain-containing protein</fullName>
    </recommendedName>
</protein>
<feature type="coiled-coil region" evidence="1">
    <location>
        <begin position="389"/>
        <end position="416"/>
    </location>
</feature>
<dbReference type="RefSeq" id="WP_055066935.1">
    <property type="nucleotide sequence ID" value="NZ_CP173697.1"/>
</dbReference>
<dbReference type="AlphaFoldDB" id="A0A0M6WE98"/>
<evidence type="ECO:0000313" key="3">
    <source>
        <dbReference type="EMBL" id="CRL33176.1"/>
    </source>
</evidence>
<proteinExistence type="predicted"/>
<name>A0A0M6WE98_9FIRM</name>